<evidence type="ECO:0000313" key="3">
    <source>
        <dbReference type="EMBL" id="SIS06524.1"/>
    </source>
</evidence>
<proteinExistence type="predicted"/>
<dbReference type="EMBL" id="FTNP01000008">
    <property type="protein sequence ID" value="SIS06524.1"/>
    <property type="molecule type" value="Genomic_DNA"/>
</dbReference>
<sequence>MVSDRYRPDDTLRSLVIGLEKGEEIVVTARDKRRVLTVSETARHVCSQYQTPGYYLPLAGYGTNYTVCVPDSGPNVVRLRYPSNPGLGEPDEAIEREDESRENECGNESETEARTDVFSRSDTRNAAVIISDTTAADLYNAGPDGDFR</sequence>
<dbReference type="KEGG" id="hda:BB347_18275"/>
<dbReference type="GeneID" id="30957932"/>
<protein>
    <submittedName>
        <fullName evidence="3">Uncharacterized protein</fullName>
    </submittedName>
</protein>
<evidence type="ECO:0000256" key="1">
    <source>
        <dbReference type="SAM" id="MobiDB-lite"/>
    </source>
</evidence>
<keyword evidence="4" id="KW-1185">Reference proteome</keyword>
<dbReference type="Proteomes" id="UP000185687">
    <property type="component" value="Unassembled WGS sequence"/>
</dbReference>
<dbReference type="RefSeq" id="WP_076584106.1">
    <property type="nucleotide sequence ID" value="NZ_CP019329.1"/>
</dbReference>
<evidence type="ECO:0000313" key="2">
    <source>
        <dbReference type="EMBL" id="APX98638.1"/>
    </source>
</evidence>
<keyword evidence="2" id="KW-0614">Plasmid</keyword>
<feature type="region of interest" description="Disordered" evidence="1">
    <location>
        <begin position="81"/>
        <end position="119"/>
    </location>
</feature>
<dbReference type="Proteomes" id="UP000187321">
    <property type="component" value="Plasmid unnamed2"/>
</dbReference>
<dbReference type="EMBL" id="CP019329">
    <property type="protein sequence ID" value="APX98638.1"/>
    <property type="molecule type" value="Genomic_DNA"/>
</dbReference>
<accession>A0A1N7G1Z0</accession>
<evidence type="ECO:0000313" key="4">
    <source>
        <dbReference type="Proteomes" id="UP000185687"/>
    </source>
</evidence>
<reference evidence="3 4" key="2">
    <citation type="submission" date="2017-01" db="EMBL/GenBank/DDBJ databases">
        <authorList>
            <person name="Mah S.A."/>
            <person name="Swanson W.J."/>
            <person name="Moy G.W."/>
            <person name="Vacquier V.D."/>
        </authorList>
    </citation>
    <scope>NUCLEOTIDE SEQUENCE [LARGE SCALE GENOMIC DNA]</scope>
    <source>
        <strain evidence="3 4">CGMCC 1.8909</strain>
    </source>
</reference>
<organism evidence="3 4">
    <name type="scientific">Natronorubrum daqingense</name>
    <dbReference type="NCBI Taxonomy" id="588898"/>
    <lineage>
        <taxon>Archaea</taxon>
        <taxon>Methanobacteriati</taxon>
        <taxon>Methanobacteriota</taxon>
        <taxon>Stenosarchaea group</taxon>
        <taxon>Halobacteria</taxon>
        <taxon>Halobacteriales</taxon>
        <taxon>Natrialbaceae</taxon>
        <taxon>Natronorubrum</taxon>
    </lineage>
</organism>
<evidence type="ECO:0000313" key="5">
    <source>
        <dbReference type="Proteomes" id="UP000187321"/>
    </source>
</evidence>
<gene>
    <name evidence="2" type="ORF">BB347_18275</name>
    <name evidence="3" type="ORF">SAMN05421809_3672</name>
</gene>
<reference evidence="2 5" key="1">
    <citation type="submission" date="2017-01" db="EMBL/GenBank/DDBJ databases">
        <title>Complete genome sequence of Haloterrigena daqingensis type strain (JX313T).</title>
        <authorList>
            <person name="Shuang W."/>
        </authorList>
    </citation>
    <scope>NUCLEOTIDE SEQUENCE [LARGE SCALE GENOMIC DNA]</scope>
    <source>
        <strain evidence="5">JX313</strain>
        <strain evidence="2">JX313T</strain>
        <plasmid evidence="5">Plasmid unnamed2</plasmid>
        <plasmid evidence="2">unnamed2</plasmid>
    </source>
</reference>
<name>A0A1N7G1Z0_9EURY</name>
<dbReference type="AlphaFoldDB" id="A0A1N7G1Z0"/>
<geneLocation type="plasmid" evidence="2">
    <name>unnamed2</name>
</geneLocation>